<keyword evidence="5" id="KW-0851">Voltage-gated channel</keyword>
<keyword evidence="10 15" id="KW-0407">Ion channel</keyword>
<evidence type="ECO:0000256" key="11">
    <source>
        <dbReference type="SAM" id="MobiDB-lite"/>
    </source>
</evidence>
<feature type="transmembrane region" description="Helical" evidence="12">
    <location>
        <begin position="118"/>
        <end position="143"/>
    </location>
</feature>
<dbReference type="PANTHER" id="PTHR11767">
    <property type="entry name" value="INWARD RECTIFIER POTASSIUM CHANNEL"/>
    <property type="match status" value="1"/>
</dbReference>
<dbReference type="GO" id="GO:0005886">
    <property type="term" value="C:plasma membrane"/>
    <property type="evidence" value="ECO:0007669"/>
    <property type="project" value="TreeGrafter"/>
</dbReference>
<dbReference type="Pfam" id="PF17655">
    <property type="entry name" value="IRK_C"/>
    <property type="match status" value="1"/>
</dbReference>
<dbReference type="SUPFAM" id="SSF81296">
    <property type="entry name" value="E set domains"/>
    <property type="match status" value="1"/>
</dbReference>
<dbReference type="Gene3D" id="2.60.40.1400">
    <property type="entry name" value="G protein-activated inward rectifier potassium channel 1"/>
    <property type="match status" value="1"/>
</dbReference>
<dbReference type="Gene3D" id="1.10.287.70">
    <property type="match status" value="1"/>
</dbReference>
<protein>
    <submittedName>
        <fullName evidence="15">ATP-sensitive inward rectifier potassium channel 10</fullName>
    </submittedName>
</protein>
<dbReference type="EMBL" id="RWJF01000001">
    <property type="protein sequence ID" value="RST31921.1"/>
    <property type="molecule type" value="Genomic_DNA"/>
</dbReference>
<dbReference type="PANTHER" id="PTHR11767:SF102">
    <property type="entry name" value="INWARDLY RECTIFYING POTASSIUM CHANNEL 1, ISOFORM F"/>
    <property type="match status" value="1"/>
</dbReference>
<dbReference type="InterPro" id="IPR041647">
    <property type="entry name" value="IRK_C"/>
</dbReference>
<keyword evidence="2" id="KW-0813">Transport</keyword>
<keyword evidence="8" id="KW-0406">Ion transport</keyword>
<evidence type="ECO:0000313" key="15">
    <source>
        <dbReference type="EMBL" id="RST31921.1"/>
    </source>
</evidence>
<evidence type="ECO:0000256" key="5">
    <source>
        <dbReference type="ARBA" id="ARBA00022882"/>
    </source>
</evidence>
<comment type="subcellular location">
    <subcellularLocation>
        <location evidence="1">Membrane</location>
        <topology evidence="1">Multi-pass membrane protein</topology>
    </subcellularLocation>
</comment>
<feature type="region of interest" description="Disordered" evidence="11">
    <location>
        <begin position="307"/>
        <end position="327"/>
    </location>
</feature>
<dbReference type="InterPro" id="IPR013518">
    <property type="entry name" value="K_chnl_inward-rec_Kir_cyto"/>
</dbReference>
<keyword evidence="16" id="KW-1185">Reference proteome</keyword>
<evidence type="ECO:0000256" key="9">
    <source>
        <dbReference type="ARBA" id="ARBA00023136"/>
    </source>
</evidence>
<dbReference type="AlphaFoldDB" id="A0A3R9X9J2"/>
<evidence type="ECO:0000256" key="6">
    <source>
        <dbReference type="ARBA" id="ARBA00022958"/>
    </source>
</evidence>
<feature type="domain" description="Potassium channel" evidence="13">
    <location>
        <begin position="89"/>
        <end position="144"/>
    </location>
</feature>
<evidence type="ECO:0000256" key="10">
    <source>
        <dbReference type="ARBA" id="ARBA00023303"/>
    </source>
</evidence>
<comment type="caution">
    <text evidence="15">The sequence shown here is derived from an EMBL/GenBank/DDBJ whole genome shotgun (WGS) entry which is preliminary data.</text>
</comment>
<organism evidence="15 16">
    <name type="scientific">Sphingomonas ginkgonis</name>
    <dbReference type="NCBI Taxonomy" id="2315330"/>
    <lineage>
        <taxon>Bacteria</taxon>
        <taxon>Pseudomonadati</taxon>
        <taxon>Pseudomonadota</taxon>
        <taxon>Alphaproteobacteria</taxon>
        <taxon>Sphingomonadales</taxon>
        <taxon>Sphingomonadaceae</taxon>
        <taxon>Sphingomonas</taxon>
    </lineage>
</organism>
<keyword evidence="4 12" id="KW-0812">Transmembrane</keyword>
<evidence type="ECO:0000259" key="13">
    <source>
        <dbReference type="Pfam" id="PF07885"/>
    </source>
</evidence>
<dbReference type="Pfam" id="PF07885">
    <property type="entry name" value="Ion_trans_2"/>
    <property type="match status" value="1"/>
</dbReference>
<name>A0A3R9X9J2_9SPHN</name>
<evidence type="ECO:0000256" key="2">
    <source>
        <dbReference type="ARBA" id="ARBA00022448"/>
    </source>
</evidence>
<dbReference type="InterPro" id="IPR014756">
    <property type="entry name" value="Ig_E-set"/>
</dbReference>
<dbReference type="InterPro" id="IPR013099">
    <property type="entry name" value="K_chnl_dom"/>
</dbReference>
<evidence type="ECO:0000256" key="12">
    <source>
        <dbReference type="SAM" id="Phobius"/>
    </source>
</evidence>
<evidence type="ECO:0000256" key="3">
    <source>
        <dbReference type="ARBA" id="ARBA00022538"/>
    </source>
</evidence>
<dbReference type="GO" id="GO:0034765">
    <property type="term" value="P:regulation of monoatomic ion transmembrane transport"/>
    <property type="evidence" value="ECO:0007669"/>
    <property type="project" value="TreeGrafter"/>
</dbReference>
<evidence type="ECO:0000256" key="8">
    <source>
        <dbReference type="ARBA" id="ARBA00023065"/>
    </source>
</evidence>
<dbReference type="Proteomes" id="UP000274661">
    <property type="component" value="Unassembled WGS sequence"/>
</dbReference>
<evidence type="ECO:0000256" key="1">
    <source>
        <dbReference type="ARBA" id="ARBA00004141"/>
    </source>
</evidence>
<evidence type="ECO:0000313" key="16">
    <source>
        <dbReference type="Proteomes" id="UP000274661"/>
    </source>
</evidence>
<keyword evidence="9 12" id="KW-0472">Membrane</keyword>
<dbReference type="GO" id="GO:1990573">
    <property type="term" value="P:potassium ion import across plasma membrane"/>
    <property type="evidence" value="ECO:0007669"/>
    <property type="project" value="TreeGrafter"/>
</dbReference>
<feature type="compositionally biased region" description="Basic and acidic residues" evidence="11">
    <location>
        <begin position="1"/>
        <end position="10"/>
    </location>
</feature>
<keyword evidence="7 12" id="KW-1133">Transmembrane helix</keyword>
<keyword evidence="3" id="KW-0633">Potassium transport</keyword>
<feature type="domain" description="Inward rectifier potassium channel C-terminal" evidence="14">
    <location>
        <begin position="152"/>
        <end position="306"/>
    </location>
</feature>
<dbReference type="SUPFAM" id="SSF81324">
    <property type="entry name" value="Voltage-gated potassium channels"/>
    <property type="match status" value="1"/>
</dbReference>
<sequence length="327" mass="36135">MAMAEDERQRGGQGKPPTLGRMLKTQGQLRVRALGRRKTLVDFYHAMLRATWPQLFAMFALSFVGFNLLFAFLYELQPGGVDWGQRPIAGPPFWRDFVFSVDTMATVGYGNMVPITGYANLVAVAEIALGMLYVALITGIAFARFSRPTALILFSRPMVVNDIGGQPKLMFRAANQRHNLIFEASASMSLLIDTKLDGRPMRRFSDLHLVREANPVFALTWTIIHPIDQDSPLAPYLEAKRLPPGSELIVVLSGTDDRTGQIIHGRWAYNADDILWGYRFVDILGVAEDGIRTIDYNRFHDAEPVARDVAPADGSGPPGGKAQATAA</sequence>
<keyword evidence="6" id="KW-0630">Potassium</keyword>
<proteinExistence type="predicted"/>
<gene>
    <name evidence="15" type="ORF">HMF7854_14560</name>
</gene>
<dbReference type="GO" id="GO:0034702">
    <property type="term" value="C:monoatomic ion channel complex"/>
    <property type="evidence" value="ECO:0007669"/>
    <property type="project" value="UniProtKB-KW"/>
</dbReference>
<evidence type="ECO:0000256" key="4">
    <source>
        <dbReference type="ARBA" id="ARBA00022692"/>
    </source>
</evidence>
<evidence type="ECO:0000259" key="14">
    <source>
        <dbReference type="Pfam" id="PF17655"/>
    </source>
</evidence>
<accession>A0A3R9X9J2</accession>
<feature type="transmembrane region" description="Helical" evidence="12">
    <location>
        <begin position="55"/>
        <end position="74"/>
    </location>
</feature>
<reference evidence="15 16" key="1">
    <citation type="submission" date="2018-12" db="EMBL/GenBank/DDBJ databases">
        <title>Sphingomonas sp. HMF7854 Genome sequencing and assembly.</title>
        <authorList>
            <person name="Cha I."/>
            <person name="Kang H."/>
            <person name="Kim H."/>
            <person name="Kang J."/>
            <person name="Joh K."/>
        </authorList>
    </citation>
    <scope>NUCLEOTIDE SEQUENCE [LARGE SCALE GENOMIC DNA]</scope>
    <source>
        <strain evidence="15 16">HMF7854</strain>
    </source>
</reference>
<dbReference type="OrthoDB" id="9799090at2"/>
<feature type="region of interest" description="Disordered" evidence="11">
    <location>
        <begin position="1"/>
        <end position="21"/>
    </location>
</feature>
<evidence type="ECO:0000256" key="7">
    <source>
        <dbReference type="ARBA" id="ARBA00022989"/>
    </source>
</evidence>
<dbReference type="PRINTS" id="PR01320">
    <property type="entry name" value="KIRCHANNEL"/>
</dbReference>
<dbReference type="InterPro" id="IPR016449">
    <property type="entry name" value="K_chnl_inward-rec_Kir"/>
</dbReference>
<dbReference type="GO" id="GO:0005242">
    <property type="term" value="F:inward rectifier potassium channel activity"/>
    <property type="evidence" value="ECO:0007669"/>
    <property type="project" value="InterPro"/>
</dbReference>